<feature type="compositionally biased region" description="Basic and acidic residues" evidence="1">
    <location>
        <begin position="8"/>
        <end position="17"/>
    </location>
</feature>
<dbReference type="Proteomes" id="UP000314294">
    <property type="component" value="Unassembled WGS sequence"/>
</dbReference>
<keyword evidence="3" id="KW-1185">Reference proteome</keyword>
<accession>A0A4Z2INV0</accession>
<reference evidence="2 3" key="1">
    <citation type="submission" date="2019-03" db="EMBL/GenBank/DDBJ databases">
        <title>First draft genome of Liparis tanakae, snailfish: a comprehensive survey of snailfish specific genes.</title>
        <authorList>
            <person name="Kim W."/>
            <person name="Song I."/>
            <person name="Jeong J.-H."/>
            <person name="Kim D."/>
            <person name="Kim S."/>
            <person name="Ryu S."/>
            <person name="Song J.Y."/>
            <person name="Lee S.K."/>
        </authorList>
    </citation>
    <scope>NUCLEOTIDE SEQUENCE [LARGE SCALE GENOMIC DNA]</scope>
    <source>
        <tissue evidence="2">Muscle</tissue>
    </source>
</reference>
<dbReference type="EMBL" id="SRLO01000063">
    <property type="protein sequence ID" value="TNN79575.1"/>
    <property type="molecule type" value="Genomic_DNA"/>
</dbReference>
<protein>
    <submittedName>
        <fullName evidence="2">Uncharacterized protein</fullName>
    </submittedName>
</protein>
<feature type="compositionally biased region" description="Pro residues" evidence="1">
    <location>
        <begin position="18"/>
        <end position="29"/>
    </location>
</feature>
<sequence length="63" mass="6687">MCPTACSGEKESDRPEPKPSPPGSDPRAPPVSAKSSSSTQILKLLESQQVEGNEQEAESSPEY</sequence>
<proteinExistence type="predicted"/>
<dbReference type="AlphaFoldDB" id="A0A4Z2INV0"/>
<evidence type="ECO:0000313" key="2">
    <source>
        <dbReference type="EMBL" id="TNN79575.1"/>
    </source>
</evidence>
<comment type="caution">
    <text evidence="2">The sequence shown here is derived from an EMBL/GenBank/DDBJ whole genome shotgun (WGS) entry which is preliminary data.</text>
</comment>
<evidence type="ECO:0000313" key="3">
    <source>
        <dbReference type="Proteomes" id="UP000314294"/>
    </source>
</evidence>
<organism evidence="2 3">
    <name type="scientific">Liparis tanakae</name>
    <name type="common">Tanaka's snailfish</name>
    <dbReference type="NCBI Taxonomy" id="230148"/>
    <lineage>
        <taxon>Eukaryota</taxon>
        <taxon>Metazoa</taxon>
        <taxon>Chordata</taxon>
        <taxon>Craniata</taxon>
        <taxon>Vertebrata</taxon>
        <taxon>Euteleostomi</taxon>
        <taxon>Actinopterygii</taxon>
        <taxon>Neopterygii</taxon>
        <taxon>Teleostei</taxon>
        <taxon>Neoteleostei</taxon>
        <taxon>Acanthomorphata</taxon>
        <taxon>Eupercaria</taxon>
        <taxon>Perciformes</taxon>
        <taxon>Cottioidei</taxon>
        <taxon>Cottales</taxon>
        <taxon>Liparidae</taxon>
        <taxon>Liparis</taxon>
    </lineage>
</organism>
<name>A0A4Z2INV0_9TELE</name>
<gene>
    <name evidence="2" type="ORF">EYF80_010157</name>
</gene>
<evidence type="ECO:0000256" key="1">
    <source>
        <dbReference type="SAM" id="MobiDB-lite"/>
    </source>
</evidence>
<feature type="region of interest" description="Disordered" evidence="1">
    <location>
        <begin position="1"/>
        <end position="40"/>
    </location>
</feature>